<keyword evidence="1" id="KW-0472">Membrane</keyword>
<keyword evidence="1" id="KW-0812">Transmembrane</keyword>
<comment type="caution">
    <text evidence="2">The sequence shown here is derived from an EMBL/GenBank/DDBJ whole genome shotgun (WGS) entry which is preliminary data.</text>
</comment>
<dbReference type="Proteomes" id="UP000593565">
    <property type="component" value="Unassembled WGS sequence"/>
</dbReference>
<evidence type="ECO:0000256" key="1">
    <source>
        <dbReference type="SAM" id="Phobius"/>
    </source>
</evidence>
<keyword evidence="3" id="KW-1185">Reference proteome</keyword>
<reference evidence="2 3" key="1">
    <citation type="submission" date="2020-02" db="EMBL/GenBank/DDBJ databases">
        <title>A chromosome-scale genome assembly of the black bullhead catfish (Ameiurus melas).</title>
        <authorList>
            <person name="Wen M."/>
            <person name="Zham M."/>
            <person name="Cabau C."/>
            <person name="Klopp C."/>
            <person name="Donnadieu C."/>
            <person name="Roques C."/>
            <person name="Bouchez O."/>
            <person name="Lampietro C."/>
            <person name="Jouanno E."/>
            <person name="Herpin A."/>
            <person name="Louis A."/>
            <person name="Berthelot C."/>
            <person name="Parey E."/>
            <person name="Roest-Crollius H."/>
            <person name="Braasch I."/>
            <person name="Postlethwait J."/>
            <person name="Robinson-Rechavi M."/>
            <person name="Echchiki A."/>
            <person name="Begum T."/>
            <person name="Montfort J."/>
            <person name="Schartl M."/>
            <person name="Bobe J."/>
            <person name="Guiguen Y."/>
        </authorList>
    </citation>
    <scope>NUCLEOTIDE SEQUENCE [LARGE SCALE GENOMIC DNA]</scope>
    <source>
        <strain evidence="2">M_S1</strain>
        <tissue evidence="2">Blood</tissue>
    </source>
</reference>
<feature type="transmembrane region" description="Helical" evidence="1">
    <location>
        <begin position="18"/>
        <end position="41"/>
    </location>
</feature>
<protein>
    <submittedName>
        <fullName evidence="2">Uncharacterized protein</fullName>
    </submittedName>
</protein>
<dbReference type="AlphaFoldDB" id="A0A7J6AH80"/>
<feature type="transmembrane region" description="Helical" evidence="1">
    <location>
        <begin position="48"/>
        <end position="69"/>
    </location>
</feature>
<dbReference type="EMBL" id="JAAGNN010000012">
    <property type="protein sequence ID" value="KAF4082126.1"/>
    <property type="molecule type" value="Genomic_DNA"/>
</dbReference>
<sequence length="123" mass="13274">LPQALPPSHVCRTFSFTSFPLCFPLICPSCLLISCSLHVCLHTSLRCCSFLAVCAACGDVSLLCLLGLLGCSRFSSTKLPACLSPLPDADMDDKEEEPREAALWLCCASHRQPWPAPDLVVPP</sequence>
<evidence type="ECO:0000313" key="2">
    <source>
        <dbReference type="EMBL" id="KAF4082126.1"/>
    </source>
</evidence>
<evidence type="ECO:0000313" key="3">
    <source>
        <dbReference type="Proteomes" id="UP000593565"/>
    </source>
</evidence>
<proteinExistence type="predicted"/>
<gene>
    <name evidence="2" type="ORF">AMELA_G00148060</name>
</gene>
<feature type="non-terminal residue" evidence="2">
    <location>
        <position position="123"/>
    </location>
</feature>
<organism evidence="2 3">
    <name type="scientific">Ameiurus melas</name>
    <name type="common">Black bullhead</name>
    <name type="synonym">Silurus melas</name>
    <dbReference type="NCBI Taxonomy" id="219545"/>
    <lineage>
        <taxon>Eukaryota</taxon>
        <taxon>Metazoa</taxon>
        <taxon>Chordata</taxon>
        <taxon>Craniata</taxon>
        <taxon>Vertebrata</taxon>
        <taxon>Euteleostomi</taxon>
        <taxon>Actinopterygii</taxon>
        <taxon>Neopterygii</taxon>
        <taxon>Teleostei</taxon>
        <taxon>Ostariophysi</taxon>
        <taxon>Siluriformes</taxon>
        <taxon>Ictaluridae</taxon>
        <taxon>Ameiurus</taxon>
    </lineage>
</organism>
<keyword evidence="1" id="KW-1133">Transmembrane helix</keyword>
<accession>A0A7J6AH80</accession>
<name>A0A7J6AH80_AMEME</name>